<accession>A0ABV3U392</accession>
<reference evidence="3 4" key="1">
    <citation type="journal article" date="2011" name="Int. J. Syst. Evol. Microbiol.">
        <title>Zhongshania antarctica gen. nov., sp. nov. and Zhongshania guokunii sp. nov., gammaproteobacteria respectively isolated from coastal attached (fast) ice and surface seawater of the Antarctic.</title>
        <authorList>
            <person name="Li H.J."/>
            <person name="Zhang X.Y."/>
            <person name="Chen C.X."/>
            <person name="Zhang Y.J."/>
            <person name="Gao Z.M."/>
            <person name="Yu Y."/>
            <person name="Chen X.L."/>
            <person name="Chen B."/>
            <person name="Zhang Y.Z."/>
        </authorList>
    </citation>
    <scope>NUCLEOTIDE SEQUENCE [LARGE SCALE GENOMIC DNA]</scope>
    <source>
        <strain evidence="3 4">ZS6-22T</strain>
    </source>
</reference>
<evidence type="ECO:0000313" key="4">
    <source>
        <dbReference type="Proteomes" id="UP001557485"/>
    </source>
</evidence>
<sequence>MVTTENHSLVKIDWLQLEDQLNSRGSALIQSLFNAETCREVIAQYPQQALFRKRVVMERHGYGRGEYQYFSYPLPDLVAELRRDVYAGLVPMANRWNELMGLATRFPDTHEEFIQRCHAAGQCSPTPLMLRYEAGDYNCLHQDLYGEHVFPLQMVVLLSDPKRDFSGGEFVMTEQRPRMQSRPEVLPLAQGDALIFAVHQRPATGTRGIYRLNHRHGVSELRSGERHTLGVIFHDAS</sequence>
<proteinExistence type="inferred from homology"/>
<dbReference type="Gene3D" id="2.60.120.620">
    <property type="entry name" value="q2cbj1_9rhob like domain"/>
    <property type="match status" value="1"/>
</dbReference>
<evidence type="ECO:0000259" key="2">
    <source>
        <dbReference type="PROSITE" id="PS51471"/>
    </source>
</evidence>
<dbReference type="PROSITE" id="PS51471">
    <property type="entry name" value="FE2OG_OXY"/>
    <property type="match status" value="1"/>
</dbReference>
<gene>
    <name evidence="3" type="ORF">AB4876_05200</name>
</gene>
<keyword evidence="1" id="KW-0560">Oxidoreductase</keyword>
<comment type="similarity">
    <text evidence="1">Belongs to the iron/ascorbate-dependent oxidoreductase family.</text>
</comment>
<keyword evidence="1" id="KW-0479">Metal-binding</keyword>
<feature type="domain" description="Fe2OG dioxygenase" evidence="2">
    <location>
        <begin position="123"/>
        <end position="236"/>
    </location>
</feature>
<organism evidence="3 4">
    <name type="scientific">Zhongshania guokunii</name>
    <dbReference type="NCBI Taxonomy" id="641783"/>
    <lineage>
        <taxon>Bacteria</taxon>
        <taxon>Pseudomonadati</taxon>
        <taxon>Pseudomonadota</taxon>
        <taxon>Gammaproteobacteria</taxon>
        <taxon>Cellvibrionales</taxon>
        <taxon>Spongiibacteraceae</taxon>
        <taxon>Zhongshania</taxon>
    </lineage>
</organism>
<comment type="caution">
    <text evidence="3">The sequence shown here is derived from an EMBL/GenBank/DDBJ whole genome shotgun (WGS) entry which is preliminary data.</text>
</comment>
<dbReference type="InterPro" id="IPR005123">
    <property type="entry name" value="Oxoglu/Fe-dep_dioxygenase_dom"/>
</dbReference>
<evidence type="ECO:0000256" key="1">
    <source>
        <dbReference type="RuleBase" id="RU003682"/>
    </source>
</evidence>
<protein>
    <submittedName>
        <fullName evidence="3">2OG-Fe(II) oxygenase</fullName>
    </submittedName>
</protein>
<dbReference type="InterPro" id="IPR018655">
    <property type="entry name" value="DUF2086"/>
</dbReference>
<dbReference type="Proteomes" id="UP001557485">
    <property type="component" value="Unassembled WGS sequence"/>
</dbReference>
<keyword evidence="4" id="KW-1185">Reference proteome</keyword>
<evidence type="ECO:0000313" key="3">
    <source>
        <dbReference type="EMBL" id="MEX1668298.1"/>
    </source>
</evidence>
<dbReference type="EMBL" id="JBFRYA010000003">
    <property type="protein sequence ID" value="MEX1668298.1"/>
    <property type="molecule type" value="Genomic_DNA"/>
</dbReference>
<dbReference type="RefSeq" id="WP_368380586.1">
    <property type="nucleotide sequence ID" value="NZ_JBFRYA010000003.1"/>
</dbReference>
<dbReference type="Pfam" id="PF09859">
    <property type="entry name" value="Oxygenase-NA"/>
    <property type="match status" value="1"/>
</dbReference>
<keyword evidence="1" id="KW-0408">Iron</keyword>
<name>A0ABV3U392_9GAMM</name>